<dbReference type="InterPro" id="IPR027417">
    <property type="entry name" value="P-loop_NTPase"/>
</dbReference>
<dbReference type="UniPathway" id="UPA00078">
    <property type="reaction ID" value="UER00161"/>
</dbReference>
<organism evidence="9 10">
    <name type="scientific">Allopseudospirillum japonicum</name>
    <dbReference type="NCBI Taxonomy" id="64971"/>
    <lineage>
        <taxon>Bacteria</taxon>
        <taxon>Pseudomonadati</taxon>
        <taxon>Pseudomonadota</taxon>
        <taxon>Gammaproteobacteria</taxon>
        <taxon>Oceanospirillales</taxon>
        <taxon>Oceanospirillaceae</taxon>
        <taxon>Allopseudospirillum</taxon>
    </lineage>
</organism>
<dbReference type="HAMAP" id="MF_00336">
    <property type="entry name" value="BioD"/>
    <property type="match status" value="1"/>
</dbReference>
<feature type="binding site" evidence="8">
    <location>
        <position position="124"/>
    </location>
    <ligand>
        <name>Mg(2+)</name>
        <dbReference type="ChEBI" id="CHEBI:18420"/>
    </ligand>
</feature>
<keyword evidence="10" id="KW-1185">Reference proteome</keyword>
<keyword evidence="3 8" id="KW-0479">Metal-binding</keyword>
<name>A0A1H6QN69_9GAMM</name>
<comment type="similarity">
    <text evidence="8">Belongs to the dethiobiotin synthetase family.</text>
</comment>
<feature type="binding site" evidence="8">
    <location>
        <position position="221"/>
    </location>
    <ligand>
        <name>ATP</name>
        <dbReference type="ChEBI" id="CHEBI:30616"/>
    </ligand>
</feature>
<evidence type="ECO:0000313" key="9">
    <source>
        <dbReference type="EMBL" id="SEI40910.1"/>
    </source>
</evidence>
<protein>
    <recommendedName>
        <fullName evidence="8">ATP-dependent dethiobiotin synthetase BioD</fullName>
        <ecNumber evidence="8">6.3.3.3</ecNumber>
    </recommendedName>
    <alternativeName>
        <fullName evidence="8">DTB synthetase</fullName>
        <shortName evidence="8">DTBS</shortName>
    </alternativeName>
    <alternativeName>
        <fullName evidence="8">Dethiobiotin synthase</fullName>
    </alternativeName>
</protein>
<comment type="cofactor">
    <cofactor evidence="8">
        <name>Mg(2+)</name>
        <dbReference type="ChEBI" id="CHEBI:18420"/>
    </cofactor>
</comment>
<evidence type="ECO:0000256" key="2">
    <source>
        <dbReference type="ARBA" id="ARBA00022598"/>
    </source>
</evidence>
<evidence type="ECO:0000256" key="1">
    <source>
        <dbReference type="ARBA" id="ARBA00022490"/>
    </source>
</evidence>
<sequence>MSSFPTRLFVTGTDTEVGKTFVSSALLIAAQQAQVPALGLKPIAAGADYHAQEAAYYNQDALDLQKYASITLDYEQVNPVMLKAATAPHIAAAEEGRRLNSQTLLAWCRGALWQRPTPEFALVEGAGGWYVPLNARETLADLAKALNFPVLLVVDIRLGCINHALLTAQAIARDGLPLVAWVANCRQQEMPYLAETLATLEALLPAPCWAKLPPCSGGVEQAAEFFEFLFKKT</sequence>
<feature type="binding site" evidence="8">
    <location>
        <position position="60"/>
    </location>
    <ligand>
        <name>ATP</name>
        <dbReference type="ChEBI" id="CHEBI:30616"/>
    </ligand>
</feature>
<feature type="binding site" evidence="8">
    <location>
        <begin position="16"/>
        <end position="21"/>
    </location>
    <ligand>
        <name>ATP</name>
        <dbReference type="ChEBI" id="CHEBI:30616"/>
    </ligand>
</feature>
<dbReference type="CDD" id="cd03109">
    <property type="entry name" value="DTBS"/>
    <property type="match status" value="1"/>
</dbReference>
<keyword evidence="2 8" id="KW-0436">Ligase</keyword>
<keyword evidence="5 8" id="KW-0093">Biotin biosynthesis</keyword>
<dbReference type="SUPFAM" id="SSF52540">
    <property type="entry name" value="P-loop containing nucleoside triphosphate hydrolases"/>
    <property type="match status" value="1"/>
</dbReference>
<dbReference type="GO" id="GO:0000287">
    <property type="term" value="F:magnesium ion binding"/>
    <property type="evidence" value="ECO:0007669"/>
    <property type="project" value="UniProtKB-UniRule"/>
</dbReference>
<keyword evidence="6 8" id="KW-0067">ATP-binding</keyword>
<comment type="function">
    <text evidence="8">Catalyzes a mechanistically unusual reaction, the ATP-dependent insertion of CO2 between the N7 and N8 nitrogen atoms of 7,8-diaminopelargonic acid (DAPA, also called 7,8-diammoniononanoate) to form a ureido ring.</text>
</comment>
<evidence type="ECO:0000256" key="6">
    <source>
        <dbReference type="ARBA" id="ARBA00022840"/>
    </source>
</evidence>
<dbReference type="Pfam" id="PF13500">
    <property type="entry name" value="AAA_26"/>
    <property type="match status" value="1"/>
</dbReference>
<proteinExistence type="inferred from homology"/>
<feature type="binding site" evidence="8">
    <location>
        <begin position="124"/>
        <end position="127"/>
    </location>
    <ligand>
        <name>ATP</name>
        <dbReference type="ChEBI" id="CHEBI:30616"/>
    </ligand>
</feature>
<evidence type="ECO:0000256" key="5">
    <source>
        <dbReference type="ARBA" id="ARBA00022756"/>
    </source>
</evidence>
<dbReference type="GO" id="GO:0004141">
    <property type="term" value="F:dethiobiotin synthase activity"/>
    <property type="evidence" value="ECO:0007669"/>
    <property type="project" value="UniProtKB-UniRule"/>
</dbReference>
<feature type="binding site" evidence="8">
    <location>
        <begin position="184"/>
        <end position="185"/>
    </location>
    <ligand>
        <name>ATP</name>
        <dbReference type="ChEBI" id="CHEBI:30616"/>
    </ligand>
</feature>
<dbReference type="InterPro" id="IPR004472">
    <property type="entry name" value="DTB_synth_BioD"/>
</dbReference>
<feature type="active site" evidence="8">
    <location>
        <position position="41"/>
    </location>
</feature>
<dbReference type="OrthoDB" id="9802097at2"/>
<comment type="pathway">
    <text evidence="8">Cofactor biosynthesis; biotin biosynthesis; biotin from 7,8-diaminononanoate: step 1/2.</text>
</comment>
<evidence type="ECO:0000313" key="10">
    <source>
        <dbReference type="Proteomes" id="UP000242999"/>
    </source>
</evidence>
<feature type="binding site" evidence="8">
    <location>
        <position position="60"/>
    </location>
    <ligand>
        <name>Mg(2+)</name>
        <dbReference type="ChEBI" id="CHEBI:18420"/>
    </ligand>
</feature>
<dbReference type="GO" id="GO:0042803">
    <property type="term" value="F:protein homodimerization activity"/>
    <property type="evidence" value="ECO:0007669"/>
    <property type="project" value="UniProtKB-ARBA"/>
</dbReference>
<dbReference type="EC" id="6.3.3.3" evidence="8"/>
<dbReference type="Gene3D" id="3.40.50.300">
    <property type="entry name" value="P-loop containing nucleotide triphosphate hydrolases"/>
    <property type="match status" value="1"/>
</dbReference>
<keyword evidence="4 8" id="KW-0547">Nucleotide-binding</keyword>
<comment type="catalytic activity">
    <reaction evidence="8">
        <text>(7R,8S)-7,8-diammoniononanoate + CO2 + ATP = (4R,5S)-dethiobiotin + ADP + phosphate + 3 H(+)</text>
        <dbReference type="Rhea" id="RHEA:15805"/>
        <dbReference type="ChEBI" id="CHEBI:15378"/>
        <dbReference type="ChEBI" id="CHEBI:16526"/>
        <dbReference type="ChEBI" id="CHEBI:30616"/>
        <dbReference type="ChEBI" id="CHEBI:43474"/>
        <dbReference type="ChEBI" id="CHEBI:149469"/>
        <dbReference type="ChEBI" id="CHEBI:149473"/>
        <dbReference type="ChEBI" id="CHEBI:456216"/>
        <dbReference type="EC" id="6.3.3.3"/>
    </reaction>
</comment>
<dbReference type="RefSeq" id="WP_093308217.1">
    <property type="nucleotide sequence ID" value="NZ_FNYH01000001.1"/>
</dbReference>
<accession>A0A1H6QN69</accession>
<dbReference type="GO" id="GO:0009102">
    <property type="term" value="P:biotin biosynthetic process"/>
    <property type="evidence" value="ECO:0007669"/>
    <property type="project" value="UniProtKB-UniRule"/>
</dbReference>
<dbReference type="PANTHER" id="PTHR43210:SF5">
    <property type="entry name" value="DETHIOBIOTIN SYNTHETASE"/>
    <property type="match status" value="1"/>
</dbReference>
<dbReference type="GO" id="GO:0005524">
    <property type="term" value="F:ATP binding"/>
    <property type="evidence" value="ECO:0007669"/>
    <property type="project" value="UniProtKB-UniRule"/>
</dbReference>
<dbReference type="PIRSF" id="PIRSF006755">
    <property type="entry name" value="DTB_synth"/>
    <property type="match status" value="1"/>
</dbReference>
<keyword evidence="1 8" id="KW-0963">Cytoplasm</keyword>
<dbReference type="Proteomes" id="UP000242999">
    <property type="component" value="Unassembled WGS sequence"/>
</dbReference>
<gene>
    <name evidence="8" type="primary">bioD</name>
    <name evidence="9" type="ORF">SAMN05421831_101345</name>
</gene>
<dbReference type="FunFam" id="3.40.50.300:FF:000292">
    <property type="entry name" value="ATP-dependent dethiobiotin synthetase BioD"/>
    <property type="match status" value="1"/>
</dbReference>
<reference evidence="10" key="1">
    <citation type="submission" date="2016-10" db="EMBL/GenBank/DDBJ databases">
        <authorList>
            <person name="Varghese N."/>
            <person name="Submissions S."/>
        </authorList>
    </citation>
    <scope>NUCLEOTIDE SEQUENCE [LARGE SCALE GENOMIC DNA]</scope>
    <source>
        <strain evidence="10">DSM 7165</strain>
    </source>
</reference>
<keyword evidence="7 8" id="KW-0460">Magnesium</keyword>
<evidence type="ECO:0000256" key="7">
    <source>
        <dbReference type="ARBA" id="ARBA00022842"/>
    </source>
</evidence>
<dbReference type="PANTHER" id="PTHR43210">
    <property type="entry name" value="DETHIOBIOTIN SYNTHETASE"/>
    <property type="match status" value="1"/>
</dbReference>
<dbReference type="EMBL" id="FNYH01000001">
    <property type="protein sequence ID" value="SEI40910.1"/>
    <property type="molecule type" value="Genomic_DNA"/>
</dbReference>
<comment type="subcellular location">
    <subcellularLocation>
        <location evidence="8">Cytoplasm</location>
    </subcellularLocation>
</comment>
<comment type="caution">
    <text evidence="8">Lacks conserved residue(s) required for the propagation of feature annotation.</text>
</comment>
<evidence type="ECO:0000256" key="8">
    <source>
        <dbReference type="HAMAP-Rule" id="MF_00336"/>
    </source>
</evidence>
<dbReference type="STRING" id="64971.SAMN05421831_101345"/>
<evidence type="ECO:0000256" key="3">
    <source>
        <dbReference type="ARBA" id="ARBA00022723"/>
    </source>
</evidence>
<feature type="binding site" evidence="8">
    <location>
        <position position="20"/>
    </location>
    <ligand>
        <name>Mg(2+)</name>
        <dbReference type="ChEBI" id="CHEBI:18420"/>
    </ligand>
</feature>
<dbReference type="NCBIfam" id="TIGR00347">
    <property type="entry name" value="bioD"/>
    <property type="match status" value="1"/>
</dbReference>
<dbReference type="GO" id="GO:0005829">
    <property type="term" value="C:cytosol"/>
    <property type="evidence" value="ECO:0007669"/>
    <property type="project" value="TreeGrafter"/>
</dbReference>
<comment type="subunit">
    <text evidence="8">Homodimer.</text>
</comment>
<dbReference type="AlphaFoldDB" id="A0A1H6QN69"/>
<evidence type="ECO:0000256" key="4">
    <source>
        <dbReference type="ARBA" id="ARBA00022741"/>
    </source>
</evidence>